<dbReference type="AlphaFoldDB" id="A0A9D4JP43"/>
<evidence type="ECO:0000313" key="1">
    <source>
        <dbReference type="EMBL" id="KAH3819261.1"/>
    </source>
</evidence>
<protein>
    <submittedName>
        <fullName evidence="1">Uncharacterized protein</fullName>
    </submittedName>
</protein>
<reference evidence="1" key="2">
    <citation type="submission" date="2020-11" db="EMBL/GenBank/DDBJ databases">
        <authorList>
            <person name="McCartney M.A."/>
            <person name="Auch B."/>
            <person name="Kono T."/>
            <person name="Mallez S."/>
            <person name="Becker A."/>
            <person name="Gohl D.M."/>
            <person name="Silverstein K.A.T."/>
            <person name="Koren S."/>
            <person name="Bechman K.B."/>
            <person name="Herman A."/>
            <person name="Abrahante J.E."/>
            <person name="Garbe J."/>
        </authorList>
    </citation>
    <scope>NUCLEOTIDE SEQUENCE</scope>
    <source>
        <strain evidence="1">Duluth1</strain>
        <tissue evidence="1">Whole animal</tissue>
    </source>
</reference>
<gene>
    <name evidence="1" type="ORF">DPMN_120995</name>
</gene>
<name>A0A9D4JP43_DREPO</name>
<accession>A0A9D4JP43</accession>
<proteinExistence type="predicted"/>
<organism evidence="1 2">
    <name type="scientific">Dreissena polymorpha</name>
    <name type="common">Zebra mussel</name>
    <name type="synonym">Mytilus polymorpha</name>
    <dbReference type="NCBI Taxonomy" id="45954"/>
    <lineage>
        <taxon>Eukaryota</taxon>
        <taxon>Metazoa</taxon>
        <taxon>Spiralia</taxon>
        <taxon>Lophotrochozoa</taxon>
        <taxon>Mollusca</taxon>
        <taxon>Bivalvia</taxon>
        <taxon>Autobranchia</taxon>
        <taxon>Heteroconchia</taxon>
        <taxon>Euheterodonta</taxon>
        <taxon>Imparidentia</taxon>
        <taxon>Neoheterodontei</taxon>
        <taxon>Myida</taxon>
        <taxon>Dreissenoidea</taxon>
        <taxon>Dreissenidae</taxon>
        <taxon>Dreissena</taxon>
    </lineage>
</organism>
<reference evidence="1" key="1">
    <citation type="journal article" date="2019" name="bioRxiv">
        <title>The Genome of the Zebra Mussel, Dreissena polymorpha: A Resource for Invasive Species Research.</title>
        <authorList>
            <person name="McCartney M.A."/>
            <person name="Auch B."/>
            <person name="Kono T."/>
            <person name="Mallez S."/>
            <person name="Zhang Y."/>
            <person name="Obille A."/>
            <person name="Becker A."/>
            <person name="Abrahante J.E."/>
            <person name="Garbe J."/>
            <person name="Badalamenti J.P."/>
            <person name="Herman A."/>
            <person name="Mangelson H."/>
            <person name="Liachko I."/>
            <person name="Sullivan S."/>
            <person name="Sone E.D."/>
            <person name="Koren S."/>
            <person name="Silverstein K.A.T."/>
            <person name="Beckman K.B."/>
            <person name="Gohl D.M."/>
        </authorList>
    </citation>
    <scope>NUCLEOTIDE SEQUENCE</scope>
    <source>
        <strain evidence="1">Duluth1</strain>
        <tissue evidence="1">Whole animal</tissue>
    </source>
</reference>
<evidence type="ECO:0000313" key="2">
    <source>
        <dbReference type="Proteomes" id="UP000828390"/>
    </source>
</evidence>
<sequence>MIGYHRKTTTVAQEMNVITDGQSANIRATAMLHLMGGNHIRKSTGITPATPVQDLGQYKW</sequence>
<keyword evidence="2" id="KW-1185">Reference proteome</keyword>
<dbReference type="Proteomes" id="UP000828390">
    <property type="component" value="Unassembled WGS sequence"/>
</dbReference>
<comment type="caution">
    <text evidence="1">The sequence shown here is derived from an EMBL/GenBank/DDBJ whole genome shotgun (WGS) entry which is preliminary data.</text>
</comment>
<dbReference type="EMBL" id="JAIWYP010000005">
    <property type="protein sequence ID" value="KAH3819261.1"/>
    <property type="molecule type" value="Genomic_DNA"/>
</dbReference>